<dbReference type="Proteomes" id="UP001214530">
    <property type="component" value="Chromosome"/>
</dbReference>
<evidence type="ECO:0000313" key="9">
    <source>
        <dbReference type="EMBL" id="WEK20418.1"/>
    </source>
</evidence>
<evidence type="ECO:0000256" key="2">
    <source>
        <dbReference type="ARBA" id="ARBA00023082"/>
    </source>
</evidence>
<dbReference type="GO" id="GO:0016987">
    <property type="term" value="F:sigma factor activity"/>
    <property type="evidence" value="ECO:0007669"/>
    <property type="project" value="UniProtKB-KW"/>
</dbReference>
<name>A0AAJ6B9P7_9SPHI</name>
<dbReference type="SUPFAM" id="SSF88946">
    <property type="entry name" value="Sigma2 domain of RNA polymerase sigma factors"/>
    <property type="match status" value="1"/>
</dbReference>
<evidence type="ECO:0000256" key="1">
    <source>
        <dbReference type="ARBA" id="ARBA00023015"/>
    </source>
</evidence>
<dbReference type="EMBL" id="CP119313">
    <property type="protein sequence ID" value="WEK20418.1"/>
    <property type="molecule type" value="Genomic_DNA"/>
</dbReference>
<dbReference type="GO" id="GO:0006352">
    <property type="term" value="P:DNA-templated transcription initiation"/>
    <property type="evidence" value="ECO:0007669"/>
    <property type="project" value="InterPro"/>
</dbReference>
<feature type="domain" description="RNA polymerase sigma-70 region 3" evidence="6">
    <location>
        <begin position="134"/>
        <end position="206"/>
    </location>
</feature>
<dbReference type="PANTHER" id="PTHR30603">
    <property type="entry name" value="RNA POLYMERASE SIGMA FACTOR RPO"/>
    <property type="match status" value="1"/>
</dbReference>
<dbReference type="AlphaFoldDB" id="A0AAJ6B9P7"/>
<evidence type="ECO:0000259" key="5">
    <source>
        <dbReference type="Pfam" id="PF00140"/>
    </source>
</evidence>
<evidence type="ECO:0000259" key="7">
    <source>
        <dbReference type="Pfam" id="PF04542"/>
    </source>
</evidence>
<accession>A0AAJ6B9P7</accession>
<dbReference type="InterPro" id="IPR000943">
    <property type="entry name" value="RNA_pol_sigma70"/>
</dbReference>
<feature type="domain" description="RNA polymerase sigma-70 region 2" evidence="7">
    <location>
        <begin position="53"/>
        <end position="122"/>
    </location>
</feature>
<dbReference type="NCBIfam" id="TIGR02937">
    <property type="entry name" value="sigma70-ECF"/>
    <property type="match status" value="1"/>
</dbReference>
<dbReference type="Pfam" id="PF04545">
    <property type="entry name" value="Sigma70_r4"/>
    <property type="match status" value="1"/>
</dbReference>
<dbReference type="GO" id="GO:0003677">
    <property type="term" value="F:DNA binding"/>
    <property type="evidence" value="ECO:0007669"/>
    <property type="project" value="UniProtKB-KW"/>
</dbReference>
<dbReference type="InterPro" id="IPR013325">
    <property type="entry name" value="RNA_pol_sigma_r2"/>
</dbReference>
<evidence type="ECO:0000259" key="6">
    <source>
        <dbReference type="Pfam" id="PF04539"/>
    </source>
</evidence>
<keyword evidence="1" id="KW-0805">Transcription regulation</keyword>
<reference evidence="9" key="1">
    <citation type="submission" date="2023-03" db="EMBL/GenBank/DDBJ databases">
        <title>Andean soil-derived lignocellulolytic bacterial consortium as a source of novel taxa and putative plastic-active enzymes.</title>
        <authorList>
            <person name="Diaz-Garcia L."/>
            <person name="Chuvochina M."/>
            <person name="Feuerriegel G."/>
            <person name="Bunk B."/>
            <person name="Sproer C."/>
            <person name="Streit W.R."/>
            <person name="Rodriguez L.M."/>
            <person name="Overmann J."/>
            <person name="Jimenez D.J."/>
        </authorList>
    </citation>
    <scope>NUCLEOTIDE SEQUENCE</scope>
    <source>
        <strain evidence="9">MAG 3858</strain>
    </source>
</reference>
<keyword evidence="4" id="KW-0804">Transcription</keyword>
<dbReference type="InterPro" id="IPR013324">
    <property type="entry name" value="RNA_pol_sigma_r3/r4-like"/>
</dbReference>
<sequence>MRALVINPSFTLHTAVLDRYFHEVDRFELLTFDEEILLGEKIRAGDKSALDKLVKANLRFVISVAKKYQHSGMSLADLIAEGNIGLMTAAQRFDPSKGFKFISFAVWWIRQAIMHAITQKQRMVRLPGNQVNTILSINQASMALEQMLERIPSVEQLAEYTGLSSAKVLEGIGNSGWTLSLDKEPEREQGASLMELLSCPNALAPDQVLLDASVSEELLEALEGLPEREKLILEHLYGLGGKVLLEAEDIARMLGLSKERVRQLKYRAMKSLKERISPSLFQ</sequence>
<evidence type="ECO:0000256" key="4">
    <source>
        <dbReference type="ARBA" id="ARBA00023163"/>
    </source>
</evidence>
<dbReference type="PRINTS" id="PR00046">
    <property type="entry name" value="SIGMA70FCT"/>
</dbReference>
<keyword evidence="2" id="KW-0731">Sigma factor</keyword>
<organism evidence="9 10">
    <name type="scientific">Candidatus Pedobacter colombiensis</name>
    <dbReference type="NCBI Taxonomy" id="3121371"/>
    <lineage>
        <taxon>Bacteria</taxon>
        <taxon>Pseudomonadati</taxon>
        <taxon>Bacteroidota</taxon>
        <taxon>Sphingobacteriia</taxon>
        <taxon>Sphingobacteriales</taxon>
        <taxon>Sphingobacteriaceae</taxon>
        <taxon>Pedobacter</taxon>
    </lineage>
</organism>
<evidence type="ECO:0000313" key="10">
    <source>
        <dbReference type="Proteomes" id="UP001214530"/>
    </source>
</evidence>
<dbReference type="InterPro" id="IPR007630">
    <property type="entry name" value="RNA_pol_sigma70_r4"/>
</dbReference>
<keyword evidence="3" id="KW-0238">DNA-binding</keyword>
<evidence type="ECO:0000259" key="8">
    <source>
        <dbReference type="Pfam" id="PF04545"/>
    </source>
</evidence>
<dbReference type="Gene3D" id="1.10.601.10">
    <property type="entry name" value="RNA Polymerase Primary Sigma Factor"/>
    <property type="match status" value="1"/>
</dbReference>
<evidence type="ECO:0000256" key="3">
    <source>
        <dbReference type="ARBA" id="ARBA00023125"/>
    </source>
</evidence>
<dbReference type="InterPro" id="IPR007624">
    <property type="entry name" value="RNA_pol_sigma70_r3"/>
</dbReference>
<dbReference type="InterPro" id="IPR050239">
    <property type="entry name" value="Sigma-70_RNA_pol_init_factors"/>
</dbReference>
<gene>
    <name evidence="9" type="ORF">P0Y49_04605</name>
</gene>
<feature type="domain" description="RNA polymerase sigma-70 region 4" evidence="8">
    <location>
        <begin position="221"/>
        <end position="274"/>
    </location>
</feature>
<protein>
    <submittedName>
        <fullName evidence="9">RNA polymerase sigma factor RpoD/SigA</fullName>
    </submittedName>
</protein>
<dbReference type="InterPro" id="IPR036388">
    <property type="entry name" value="WH-like_DNA-bd_sf"/>
</dbReference>
<dbReference type="Pfam" id="PF04542">
    <property type="entry name" value="Sigma70_r2"/>
    <property type="match status" value="1"/>
</dbReference>
<dbReference type="Gene3D" id="1.10.10.10">
    <property type="entry name" value="Winged helix-like DNA-binding domain superfamily/Winged helix DNA-binding domain"/>
    <property type="match status" value="2"/>
</dbReference>
<dbReference type="SUPFAM" id="SSF88659">
    <property type="entry name" value="Sigma3 and sigma4 domains of RNA polymerase sigma factors"/>
    <property type="match status" value="2"/>
</dbReference>
<dbReference type="InterPro" id="IPR009042">
    <property type="entry name" value="RNA_pol_sigma70_r1_2"/>
</dbReference>
<proteinExistence type="predicted"/>
<dbReference type="Pfam" id="PF04539">
    <property type="entry name" value="Sigma70_r3"/>
    <property type="match status" value="1"/>
</dbReference>
<dbReference type="InterPro" id="IPR007627">
    <property type="entry name" value="RNA_pol_sigma70_r2"/>
</dbReference>
<dbReference type="PANTHER" id="PTHR30603:SF47">
    <property type="entry name" value="RNA POLYMERASE SIGMA FACTOR SIGD, CHLOROPLASTIC"/>
    <property type="match status" value="1"/>
</dbReference>
<dbReference type="Pfam" id="PF00140">
    <property type="entry name" value="Sigma70_r1_2"/>
    <property type="match status" value="1"/>
</dbReference>
<dbReference type="InterPro" id="IPR014284">
    <property type="entry name" value="RNA_pol_sigma-70_dom"/>
</dbReference>
<feature type="domain" description="RNA polymerase sigma-70 region 1.2" evidence="5">
    <location>
        <begin position="17"/>
        <end position="47"/>
    </location>
</feature>